<dbReference type="PANTHER" id="PTHR34581">
    <property type="entry name" value="PTS SYSTEM N,N'-DIACETYLCHITOBIOSE-SPECIFIC EIIB COMPONENT"/>
    <property type="match status" value="1"/>
</dbReference>
<dbReference type="PANTHER" id="PTHR34581:SF2">
    <property type="entry name" value="PTS SYSTEM N,N'-DIACETYLCHITOBIOSE-SPECIFIC EIIB COMPONENT"/>
    <property type="match status" value="1"/>
</dbReference>
<evidence type="ECO:0000256" key="5">
    <source>
        <dbReference type="ARBA" id="ARBA00022683"/>
    </source>
</evidence>
<dbReference type="RefSeq" id="WP_030036190.1">
    <property type="nucleotide sequence ID" value="NZ_DF384213.1"/>
</dbReference>
<dbReference type="SUPFAM" id="SSF52794">
    <property type="entry name" value="PTS system IIB component-like"/>
    <property type="match status" value="1"/>
</dbReference>
<accession>A0A0S6U4H3</accession>
<dbReference type="GO" id="GO:0016301">
    <property type="term" value="F:kinase activity"/>
    <property type="evidence" value="ECO:0007669"/>
    <property type="project" value="UniProtKB-KW"/>
</dbReference>
<feature type="domain" description="PTS EIIB type-3" evidence="8">
    <location>
        <begin position="3"/>
        <end position="104"/>
    </location>
</feature>
<reference evidence="9" key="1">
    <citation type="submission" date="2013-10" db="EMBL/GenBank/DDBJ databases">
        <title>Draft genome sequence of Clostridium botulinum type B strain Osaka05.</title>
        <authorList>
            <person name="Sakaguchi Y."/>
            <person name="Hosomi K."/>
            <person name="Uchiyama J."/>
            <person name="Ogura Y."/>
            <person name="Sakaguchi M."/>
            <person name="Kohda T."/>
            <person name="Mukamoto M."/>
            <person name="Misawa N."/>
            <person name="Matsuzaki S."/>
            <person name="Hayashi T."/>
            <person name="Kozaki S."/>
        </authorList>
    </citation>
    <scope>NUCLEOTIDE SEQUENCE</scope>
    <source>
        <strain evidence="9">Osaka05</strain>
    </source>
</reference>
<keyword evidence="6" id="KW-0418">Kinase</keyword>
<keyword evidence="5" id="KW-0598">Phosphotransferase system</keyword>
<dbReference type="InterPro" id="IPR051819">
    <property type="entry name" value="PTS_sugar-specific_EIIB"/>
</dbReference>
<dbReference type="InterPro" id="IPR013012">
    <property type="entry name" value="PTS_EIIB_3"/>
</dbReference>
<proteinExistence type="predicted"/>
<evidence type="ECO:0000256" key="2">
    <source>
        <dbReference type="ARBA" id="ARBA00022553"/>
    </source>
</evidence>
<evidence type="ECO:0000256" key="1">
    <source>
        <dbReference type="ARBA" id="ARBA00022448"/>
    </source>
</evidence>
<evidence type="ECO:0000256" key="6">
    <source>
        <dbReference type="ARBA" id="ARBA00022777"/>
    </source>
</evidence>
<keyword evidence="4" id="KW-0808">Transferase</keyword>
<dbReference type="HOGENOM" id="CLU_147323_0_0_9"/>
<dbReference type="Proteomes" id="UP000054164">
    <property type="component" value="Unassembled WGS sequence"/>
</dbReference>
<evidence type="ECO:0000256" key="4">
    <source>
        <dbReference type="ARBA" id="ARBA00022679"/>
    </source>
</evidence>
<keyword evidence="2" id="KW-0597">Phosphoprotein</keyword>
<organism evidence="9">
    <name type="scientific">Clostridium botulinum B str. Osaka05</name>
    <dbReference type="NCBI Taxonomy" id="1407017"/>
    <lineage>
        <taxon>Bacteria</taxon>
        <taxon>Bacillati</taxon>
        <taxon>Bacillota</taxon>
        <taxon>Clostridia</taxon>
        <taxon>Eubacteriales</taxon>
        <taxon>Clostridiaceae</taxon>
        <taxon>Clostridium</taxon>
    </lineage>
</organism>
<dbReference type="Pfam" id="PF02302">
    <property type="entry name" value="PTS_IIB"/>
    <property type="match status" value="1"/>
</dbReference>
<gene>
    <name evidence="9" type="ORF">CBO05C_2952</name>
</gene>
<dbReference type="InterPro" id="IPR003501">
    <property type="entry name" value="PTS_EIIB_2/3"/>
</dbReference>
<name>A0A0S6U4H3_CLOBO</name>
<evidence type="ECO:0000313" key="9">
    <source>
        <dbReference type="EMBL" id="GAE03262.1"/>
    </source>
</evidence>
<evidence type="ECO:0000256" key="3">
    <source>
        <dbReference type="ARBA" id="ARBA00022597"/>
    </source>
</evidence>
<dbReference type="GO" id="GO:0008982">
    <property type="term" value="F:protein-N(PI)-phosphohistidine-sugar phosphotransferase activity"/>
    <property type="evidence" value="ECO:0007669"/>
    <property type="project" value="InterPro"/>
</dbReference>
<keyword evidence="1" id="KW-0813">Transport</keyword>
<keyword evidence="3" id="KW-0762">Sugar transport</keyword>
<dbReference type="GO" id="GO:0009401">
    <property type="term" value="P:phosphoenolpyruvate-dependent sugar phosphotransferase system"/>
    <property type="evidence" value="ECO:0007669"/>
    <property type="project" value="UniProtKB-KW"/>
</dbReference>
<dbReference type="AlphaFoldDB" id="A0A0S6U4H3"/>
<dbReference type="Gene3D" id="3.40.50.2300">
    <property type="match status" value="1"/>
</dbReference>
<protein>
    <submittedName>
        <fullName evidence="9">PTS family lichenan porter component IIB</fullName>
    </submittedName>
</protein>
<feature type="modified residue" description="Phosphocysteine; by EIIA" evidence="7">
    <location>
        <position position="10"/>
    </location>
</feature>
<evidence type="ECO:0000259" key="8">
    <source>
        <dbReference type="PROSITE" id="PS51100"/>
    </source>
</evidence>
<dbReference type="PROSITE" id="PS51100">
    <property type="entry name" value="PTS_EIIB_TYPE_3"/>
    <property type="match status" value="1"/>
</dbReference>
<dbReference type="EMBL" id="DF384213">
    <property type="protein sequence ID" value="GAE03262.1"/>
    <property type="molecule type" value="Genomic_DNA"/>
</dbReference>
<evidence type="ECO:0000256" key="7">
    <source>
        <dbReference type="PROSITE-ProRule" id="PRU00423"/>
    </source>
</evidence>
<dbReference type="CDD" id="cd05564">
    <property type="entry name" value="PTS_IIB_chitobiose_lichenan"/>
    <property type="match status" value="1"/>
</dbReference>
<sequence>MEEKNVLIVCGGGASSGFLAQSIRKAAKKKGISINIKARSESEVDDYINDIDVLLFGPHLKYMEDDLISKGKAHNVPVAMIDQLIYGSLNGDKALELILKLLEK</sequence>
<dbReference type="InterPro" id="IPR036095">
    <property type="entry name" value="PTS_EIIB-like_sf"/>
</dbReference>